<feature type="domain" description="Galectin" evidence="4">
    <location>
        <begin position="34"/>
        <end position="188"/>
    </location>
</feature>
<dbReference type="Gene3D" id="2.60.120.200">
    <property type="match status" value="1"/>
</dbReference>
<comment type="caution">
    <text evidence="5">The sequence shown here is derived from an EMBL/GenBank/DDBJ whole genome shotgun (WGS) entry which is preliminary data.</text>
</comment>
<proteinExistence type="predicted"/>
<gene>
    <name evidence="5" type="ORF">CAUJ_LOCUS2455</name>
</gene>
<feature type="chain" id="PRO_5035862396" description="Galectin" evidence="3">
    <location>
        <begin position="19"/>
        <end position="204"/>
    </location>
</feature>
<dbReference type="GO" id="GO:0030246">
    <property type="term" value="F:carbohydrate binding"/>
    <property type="evidence" value="ECO:0007669"/>
    <property type="project" value="UniProtKB-UniRule"/>
</dbReference>
<keyword evidence="3" id="KW-0732">Signal</keyword>
<sequence length="204" mass="23521">MFVLGLVTAFSLLPLVYADGYSCKPLEVRSKGVGFATFERYLHVGDQITIYATPTDEFLKRNITLFSGEPREKQNGSDISYQLLHEKNHHNEFASKSRNKYYLWGYSQSRDGPYFQNFVEGKRFKLTIDIQSGGYNVTLNDKILEFVGNHEPFYNSVKSIEVAGFKLDTPIKTCEKAKDLKIDDHHMNIVITNGVIETRTWYRK</sequence>
<evidence type="ECO:0000259" key="4">
    <source>
        <dbReference type="PROSITE" id="PS51304"/>
    </source>
</evidence>
<evidence type="ECO:0000313" key="5">
    <source>
        <dbReference type="EMBL" id="CAD6186536.1"/>
    </source>
</evidence>
<evidence type="ECO:0000256" key="3">
    <source>
        <dbReference type="SAM" id="SignalP"/>
    </source>
</evidence>
<feature type="signal peptide" evidence="3">
    <location>
        <begin position="1"/>
        <end position="18"/>
    </location>
</feature>
<keyword evidence="1 2" id="KW-0430">Lectin</keyword>
<reference evidence="5" key="1">
    <citation type="submission" date="2020-10" db="EMBL/GenBank/DDBJ databases">
        <authorList>
            <person name="Kikuchi T."/>
        </authorList>
    </citation>
    <scope>NUCLEOTIDE SEQUENCE</scope>
    <source>
        <strain evidence="5">NKZ352</strain>
    </source>
</reference>
<dbReference type="InterPro" id="IPR001079">
    <property type="entry name" value="Galectin_CRD"/>
</dbReference>
<evidence type="ECO:0000313" key="6">
    <source>
        <dbReference type="Proteomes" id="UP000835052"/>
    </source>
</evidence>
<dbReference type="EMBL" id="CAJGYM010000004">
    <property type="protein sequence ID" value="CAD6186536.1"/>
    <property type="molecule type" value="Genomic_DNA"/>
</dbReference>
<keyword evidence="6" id="KW-1185">Reference proteome</keyword>
<dbReference type="Pfam" id="PF00337">
    <property type="entry name" value="Gal-bind_lectin"/>
    <property type="match status" value="1"/>
</dbReference>
<accession>A0A8S1GSK3</accession>
<dbReference type="OrthoDB" id="72441at2759"/>
<dbReference type="Proteomes" id="UP000835052">
    <property type="component" value="Unassembled WGS sequence"/>
</dbReference>
<protein>
    <recommendedName>
        <fullName evidence="2">Galectin</fullName>
    </recommendedName>
</protein>
<dbReference type="InterPro" id="IPR013320">
    <property type="entry name" value="ConA-like_dom_sf"/>
</dbReference>
<organism evidence="5 6">
    <name type="scientific">Caenorhabditis auriculariae</name>
    <dbReference type="NCBI Taxonomy" id="2777116"/>
    <lineage>
        <taxon>Eukaryota</taxon>
        <taxon>Metazoa</taxon>
        <taxon>Ecdysozoa</taxon>
        <taxon>Nematoda</taxon>
        <taxon>Chromadorea</taxon>
        <taxon>Rhabditida</taxon>
        <taxon>Rhabditina</taxon>
        <taxon>Rhabditomorpha</taxon>
        <taxon>Rhabditoidea</taxon>
        <taxon>Rhabditidae</taxon>
        <taxon>Peloderinae</taxon>
        <taxon>Caenorhabditis</taxon>
    </lineage>
</organism>
<evidence type="ECO:0000256" key="2">
    <source>
        <dbReference type="RuleBase" id="RU102079"/>
    </source>
</evidence>
<dbReference type="PROSITE" id="PS51304">
    <property type="entry name" value="GALECTIN"/>
    <property type="match status" value="1"/>
</dbReference>
<evidence type="ECO:0000256" key="1">
    <source>
        <dbReference type="ARBA" id="ARBA00022734"/>
    </source>
</evidence>
<name>A0A8S1GSK3_9PELO</name>
<dbReference type="AlphaFoldDB" id="A0A8S1GSK3"/>
<dbReference type="SUPFAM" id="SSF49899">
    <property type="entry name" value="Concanavalin A-like lectins/glucanases"/>
    <property type="match status" value="1"/>
</dbReference>